<evidence type="ECO:0000313" key="3">
    <source>
        <dbReference type="Proteomes" id="UP000830671"/>
    </source>
</evidence>
<dbReference type="EMBL" id="CP019471">
    <property type="protein sequence ID" value="UQC75544.1"/>
    <property type="molecule type" value="Genomic_DNA"/>
</dbReference>
<name>A0A9Q8SDT7_9PEZI</name>
<dbReference type="GeneID" id="73336242"/>
<gene>
    <name evidence="2" type="ORF">CLUP02_02198</name>
</gene>
<keyword evidence="3" id="KW-1185">Reference proteome</keyword>
<accession>A0A9Q8SDT7</accession>
<feature type="region of interest" description="Disordered" evidence="1">
    <location>
        <begin position="1"/>
        <end position="38"/>
    </location>
</feature>
<protein>
    <submittedName>
        <fullName evidence="2">Uncharacterized protein</fullName>
    </submittedName>
</protein>
<sequence>MQNDSILVASETKTFRSSEEQTTGHEPGRQLTKLGPGVANSIFDSDGRSWRRRKFSLLHVGAHVPHVLAQLATAADGRWLMDRGPLSPHGGRGRGSQSVSDSLGARVPDYQVPTSKTSNNSGTAWRDNVAHNGPFQGYRVDPILPPKRRHIDPTPLIFGSPEYRLPQSGAQQRSVTGEVVSKSRSSAKGGTEGLSADSLLVAPSNERERIEGDEATEPTDILPLRLITFSSASKFPLYRTIPDTSMATIVRTQYDISRREKGSGCTRSSVTSLTANKQHLWLFRRAGLPIRICGERRAGAKLQLCRSVGHMRIGAQKGSTGYRFVADISSRRQCKVSYSTRAASMDNSSHVSSRHIKMGRVKTVTLRLTDQDATGLRGDSLERRPHVKQTDPPAKRQSLMAFSFLALLWLTLLNGEWTEREKWLGFHVRGKNGKLRIFGNRIWQIDATVGWLSL</sequence>
<feature type="compositionally biased region" description="Polar residues" evidence="1">
    <location>
        <begin position="112"/>
        <end position="123"/>
    </location>
</feature>
<dbReference type="Proteomes" id="UP000830671">
    <property type="component" value="Chromosome 1"/>
</dbReference>
<dbReference type="RefSeq" id="XP_049137189.1">
    <property type="nucleotide sequence ID" value="XM_049281232.1"/>
</dbReference>
<feature type="region of interest" description="Disordered" evidence="1">
    <location>
        <begin position="82"/>
        <end position="126"/>
    </location>
</feature>
<feature type="region of interest" description="Disordered" evidence="1">
    <location>
        <begin position="168"/>
        <end position="214"/>
    </location>
</feature>
<evidence type="ECO:0000313" key="2">
    <source>
        <dbReference type="EMBL" id="UQC75544.1"/>
    </source>
</evidence>
<dbReference type="KEGG" id="clup:CLUP02_02198"/>
<evidence type="ECO:0000256" key="1">
    <source>
        <dbReference type="SAM" id="MobiDB-lite"/>
    </source>
</evidence>
<reference evidence="2" key="1">
    <citation type="journal article" date="2021" name="Mol. Plant Microbe Interact.">
        <title>Complete Genome Sequence of the Plant-Pathogenic Fungus Colletotrichum lupini.</title>
        <authorList>
            <person name="Baroncelli R."/>
            <person name="Pensec F."/>
            <person name="Da Lio D."/>
            <person name="Boufleur T."/>
            <person name="Vicente I."/>
            <person name="Sarrocco S."/>
            <person name="Picot A."/>
            <person name="Baraldi E."/>
            <person name="Sukno S."/>
            <person name="Thon M."/>
            <person name="Le Floch G."/>
        </authorList>
    </citation>
    <scope>NUCLEOTIDE SEQUENCE</scope>
    <source>
        <strain evidence="2">IMI 504893</strain>
    </source>
</reference>
<proteinExistence type="predicted"/>
<organism evidence="2 3">
    <name type="scientific">Colletotrichum lupini</name>
    <dbReference type="NCBI Taxonomy" id="145971"/>
    <lineage>
        <taxon>Eukaryota</taxon>
        <taxon>Fungi</taxon>
        <taxon>Dikarya</taxon>
        <taxon>Ascomycota</taxon>
        <taxon>Pezizomycotina</taxon>
        <taxon>Sordariomycetes</taxon>
        <taxon>Hypocreomycetidae</taxon>
        <taxon>Glomerellales</taxon>
        <taxon>Glomerellaceae</taxon>
        <taxon>Colletotrichum</taxon>
        <taxon>Colletotrichum acutatum species complex</taxon>
    </lineage>
</organism>
<dbReference type="AlphaFoldDB" id="A0A9Q8SDT7"/>
<feature type="compositionally biased region" description="Basic and acidic residues" evidence="1">
    <location>
        <begin position="13"/>
        <end position="28"/>
    </location>
</feature>